<evidence type="ECO:0000313" key="2">
    <source>
        <dbReference type="Proteomes" id="UP000032515"/>
    </source>
</evidence>
<organism evidence="1 2">
    <name type="scientific">Rhodopseudomonas palustris</name>
    <dbReference type="NCBI Taxonomy" id="1076"/>
    <lineage>
        <taxon>Bacteria</taxon>
        <taxon>Pseudomonadati</taxon>
        <taxon>Pseudomonadota</taxon>
        <taxon>Alphaproteobacteria</taxon>
        <taxon>Hyphomicrobiales</taxon>
        <taxon>Nitrobacteraceae</taxon>
        <taxon>Rhodopseudomonas</taxon>
    </lineage>
</organism>
<gene>
    <name evidence="1" type="ORF">OO17_21150</name>
</gene>
<evidence type="ECO:0000313" key="1">
    <source>
        <dbReference type="EMBL" id="KIZ39183.1"/>
    </source>
</evidence>
<dbReference type="Gene3D" id="3.20.20.70">
    <property type="entry name" value="Aldolase class I"/>
    <property type="match status" value="1"/>
</dbReference>
<protein>
    <recommendedName>
        <fullName evidence="3">2-nitropropane dioxygenase</fullName>
    </recommendedName>
</protein>
<name>A0A0D7EEM9_RHOPL</name>
<feature type="non-terminal residue" evidence="1">
    <location>
        <position position="1"/>
    </location>
</feature>
<dbReference type="PATRIC" id="fig|1076.23.peg.4924"/>
<dbReference type="InterPro" id="IPR013785">
    <property type="entry name" value="Aldolase_TIM"/>
</dbReference>
<dbReference type="AlphaFoldDB" id="A0A0D7EEM9"/>
<comment type="caution">
    <text evidence="1">The sequence shown here is derived from an EMBL/GenBank/DDBJ whole genome shotgun (WGS) entry which is preliminary data.</text>
</comment>
<proteinExistence type="predicted"/>
<evidence type="ECO:0008006" key="3">
    <source>
        <dbReference type="Google" id="ProtNLM"/>
    </source>
</evidence>
<dbReference type="EMBL" id="JXXE01000454">
    <property type="protein sequence ID" value="KIZ39183.1"/>
    <property type="molecule type" value="Genomic_DNA"/>
</dbReference>
<sequence>FPHAATALGPLKAAAEKLGKTDFTNLWAGQAVRLGRDMPAAELTRALAGAALARFGYLAG</sequence>
<accession>A0A0D7EEM9</accession>
<reference evidence="1 2" key="1">
    <citation type="submission" date="2014-11" db="EMBL/GenBank/DDBJ databases">
        <title>Genomics and ecophysiology of heterotrophic nitrogen fixing bacteria isolated from estuarine surface water.</title>
        <authorList>
            <person name="Bentzon-Tilia M."/>
            <person name="Severin I."/>
            <person name="Hansen L.H."/>
            <person name="Riemann L."/>
        </authorList>
    </citation>
    <scope>NUCLEOTIDE SEQUENCE [LARGE SCALE GENOMIC DNA]</scope>
    <source>
        <strain evidence="1 2">BAL398</strain>
    </source>
</reference>
<dbReference type="Proteomes" id="UP000032515">
    <property type="component" value="Unassembled WGS sequence"/>
</dbReference>